<evidence type="ECO:0000256" key="9">
    <source>
        <dbReference type="ARBA" id="ARBA00023136"/>
    </source>
</evidence>
<evidence type="ECO:0000256" key="6">
    <source>
        <dbReference type="ARBA" id="ARBA00022692"/>
    </source>
</evidence>
<evidence type="ECO:0000256" key="10">
    <source>
        <dbReference type="SAM" id="MobiDB-lite"/>
    </source>
</evidence>
<dbReference type="GO" id="GO:0098797">
    <property type="term" value="C:plasma membrane protein complex"/>
    <property type="evidence" value="ECO:0007669"/>
    <property type="project" value="TreeGrafter"/>
</dbReference>
<dbReference type="AlphaFoldDB" id="A0A134BAC9"/>
<dbReference type="PROSITE" id="PS52015">
    <property type="entry name" value="TONB_CTD"/>
    <property type="match status" value="1"/>
</dbReference>
<dbReference type="GO" id="GO:0015031">
    <property type="term" value="P:protein transport"/>
    <property type="evidence" value="ECO:0007669"/>
    <property type="project" value="UniProtKB-KW"/>
</dbReference>
<dbReference type="NCBIfam" id="TIGR01352">
    <property type="entry name" value="tonB_Cterm"/>
    <property type="match status" value="1"/>
</dbReference>
<evidence type="ECO:0000259" key="11">
    <source>
        <dbReference type="PROSITE" id="PS52015"/>
    </source>
</evidence>
<keyword evidence="8" id="KW-1133">Transmembrane helix</keyword>
<feature type="region of interest" description="Disordered" evidence="10">
    <location>
        <begin position="57"/>
        <end position="84"/>
    </location>
</feature>
<evidence type="ECO:0000256" key="7">
    <source>
        <dbReference type="ARBA" id="ARBA00022927"/>
    </source>
</evidence>
<dbReference type="Proteomes" id="UP000070224">
    <property type="component" value="Unassembled WGS sequence"/>
</dbReference>
<dbReference type="SUPFAM" id="SSF74653">
    <property type="entry name" value="TolA/TonB C-terminal domain"/>
    <property type="match status" value="1"/>
</dbReference>
<comment type="subcellular location">
    <subcellularLocation>
        <location evidence="1">Cell inner membrane</location>
        <topology evidence="1">Single-pass membrane protein</topology>
        <orientation evidence="1">Periplasmic side</orientation>
    </subcellularLocation>
</comment>
<dbReference type="Gene3D" id="3.30.1150.10">
    <property type="match status" value="1"/>
</dbReference>
<feature type="domain" description="TonB C-terminal" evidence="11">
    <location>
        <begin position="149"/>
        <end position="239"/>
    </location>
</feature>
<dbReference type="EMBL" id="LSDK01000053">
    <property type="protein sequence ID" value="KXB76911.1"/>
    <property type="molecule type" value="Genomic_DNA"/>
</dbReference>
<dbReference type="PATRIC" id="fig|322095.3.peg.722"/>
<dbReference type="RefSeq" id="WP_060935163.1">
    <property type="nucleotide sequence ID" value="NZ_KQ960435.1"/>
</dbReference>
<keyword evidence="5" id="KW-0997">Cell inner membrane</keyword>
<keyword evidence="9" id="KW-0472">Membrane</keyword>
<keyword evidence="6" id="KW-0812">Transmembrane</keyword>
<dbReference type="InterPro" id="IPR051045">
    <property type="entry name" value="TonB-dependent_transducer"/>
</dbReference>
<dbReference type="GO" id="GO:0015891">
    <property type="term" value="P:siderophore transport"/>
    <property type="evidence" value="ECO:0007669"/>
    <property type="project" value="InterPro"/>
</dbReference>
<dbReference type="GO" id="GO:0030288">
    <property type="term" value="C:outer membrane-bounded periplasmic space"/>
    <property type="evidence" value="ECO:0007669"/>
    <property type="project" value="InterPro"/>
</dbReference>
<evidence type="ECO:0000313" key="13">
    <source>
        <dbReference type="Proteomes" id="UP000070224"/>
    </source>
</evidence>
<evidence type="ECO:0000256" key="3">
    <source>
        <dbReference type="ARBA" id="ARBA00022448"/>
    </source>
</evidence>
<dbReference type="PANTHER" id="PTHR33446:SF2">
    <property type="entry name" value="PROTEIN TONB"/>
    <property type="match status" value="1"/>
</dbReference>
<evidence type="ECO:0000256" key="8">
    <source>
        <dbReference type="ARBA" id="ARBA00022989"/>
    </source>
</evidence>
<dbReference type="PANTHER" id="PTHR33446">
    <property type="entry name" value="PROTEIN TONB-RELATED"/>
    <property type="match status" value="1"/>
</dbReference>
<protein>
    <submittedName>
        <fullName evidence="12">TonB-dependent receptor</fullName>
    </submittedName>
</protein>
<organism evidence="12 13">
    <name type="scientific">Porphyromonas somerae</name>
    <dbReference type="NCBI Taxonomy" id="322095"/>
    <lineage>
        <taxon>Bacteria</taxon>
        <taxon>Pseudomonadati</taxon>
        <taxon>Bacteroidota</taxon>
        <taxon>Bacteroidia</taxon>
        <taxon>Bacteroidales</taxon>
        <taxon>Porphyromonadaceae</taxon>
        <taxon>Porphyromonas</taxon>
    </lineage>
</organism>
<evidence type="ECO:0000256" key="2">
    <source>
        <dbReference type="ARBA" id="ARBA00006555"/>
    </source>
</evidence>
<dbReference type="Pfam" id="PF03544">
    <property type="entry name" value="TonB_C"/>
    <property type="match status" value="1"/>
</dbReference>
<keyword evidence="12" id="KW-0675">Receptor</keyword>
<feature type="compositionally biased region" description="Basic and acidic residues" evidence="10">
    <location>
        <begin position="57"/>
        <end position="75"/>
    </location>
</feature>
<feature type="region of interest" description="Disordered" evidence="10">
    <location>
        <begin position="108"/>
        <end position="132"/>
    </location>
</feature>
<keyword evidence="13" id="KW-1185">Reference proteome</keyword>
<keyword evidence="7" id="KW-0653">Protein transport</keyword>
<dbReference type="STRING" id="322095.HMPREF3185_00730"/>
<dbReference type="OrthoDB" id="9814002at2"/>
<sequence length="239" mass="26448">MEIKKSPEADLEKGKGLSLLLGLVVALSLTFVSLEWRSSVAQAGNLDGAGHKTEMEEALLVKEEQPEDKPEEPKPQEQPQQTEIQLPQEFKVVDNNVKVEKPTFVSADEGKDLPPVNIPFGPKDVPGTPTEELSDEPFEVVEEQPEFPGGMNAFRKYLQDHLHYPESAQDAGIQGKVIVRFVVERDGSATAVEVYKGVDPALDKEAVRVVKSIPKWKPGKQQGKAVRTRYVIPIVFSLQ</sequence>
<evidence type="ECO:0000256" key="4">
    <source>
        <dbReference type="ARBA" id="ARBA00022475"/>
    </source>
</evidence>
<gene>
    <name evidence="12" type="ORF">HMPREF3185_00730</name>
</gene>
<keyword evidence="3" id="KW-0813">Transport</keyword>
<comment type="similarity">
    <text evidence="2">Belongs to the TonB family.</text>
</comment>
<dbReference type="FunFam" id="3.30.1150.10:FF:000002">
    <property type="entry name" value="Energy transducer TonB"/>
    <property type="match status" value="1"/>
</dbReference>
<accession>A0A134BAC9</accession>
<proteinExistence type="inferred from homology"/>
<evidence type="ECO:0000313" key="12">
    <source>
        <dbReference type="EMBL" id="KXB76911.1"/>
    </source>
</evidence>
<dbReference type="GO" id="GO:0055085">
    <property type="term" value="P:transmembrane transport"/>
    <property type="evidence" value="ECO:0007669"/>
    <property type="project" value="InterPro"/>
</dbReference>
<keyword evidence="4" id="KW-1003">Cell membrane</keyword>
<comment type="caution">
    <text evidence="12">The sequence shown here is derived from an EMBL/GenBank/DDBJ whole genome shotgun (WGS) entry which is preliminary data.</text>
</comment>
<dbReference type="InterPro" id="IPR006260">
    <property type="entry name" value="TonB/TolA_C"/>
</dbReference>
<dbReference type="InterPro" id="IPR037682">
    <property type="entry name" value="TonB_C"/>
</dbReference>
<name>A0A134BAC9_9PORP</name>
<evidence type="ECO:0000256" key="1">
    <source>
        <dbReference type="ARBA" id="ARBA00004383"/>
    </source>
</evidence>
<dbReference type="PRINTS" id="PR01374">
    <property type="entry name" value="TONBPROTEIN"/>
</dbReference>
<dbReference type="GO" id="GO:0031992">
    <property type="term" value="F:energy transducer activity"/>
    <property type="evidence" value="ECO:0007669"/>
    <property type="project" value="InterPro"/>
</dbReference>
<reference evidence="13" key="1">
    <citation type="submission" date="2016-01" db="EMBL/GenBank/DDBJ databases">
        <authorList>
            <person name="Mitreva M."/>
            <person name="Pepin K.H."/>
            <person name="Mihindukulasuriya K.A."/>
            <person name="Fulton R."/>
            <person name="Fronick C."/>
            <person name="O'Laughlin M."/>
            <person name="Miner T."/>
            <person name="Herter B."/>
            <person name="Rosa B.A."/>
            <person name="Cordes M."/>
            <person name="Tomlinson C."/>
            <person name="Wollam A."/>
            <person name="Palsikar V.B."/>
            <person name="Mardis E.R."/>
            <person name="Wilson R.K."/>
        </authorList>
    </citation>
    <scope>NUCLEOTIDE SEQUENCE [LARGE SCALE GENOMIC DNA]</scope>
    <source>
        <strain evidence="13">KA00683</strain>
    </source>
</reference>
<evidence type="ECO:0000256" key="5">
    <source>
        <dbReference type="ARBA" id="ARBA00022519"/>
    </source>
</evidence>
<dbReference type="InterPro" id="IPR003538">
    <property type="entry name" value="TonB"/>
</dbReference>